<gene>
    <name evidence="1" type="ORF">H9646_16660</name>
</gene>
<evidence type="ECO:0000313" key="2">
    <source>
        <dbReference type="Proteomes" id="UP000634919"/>
    </source>
</evidence>
<accession>A0ABR8SF36</accession>
<comment type="caution">
    <text evidence="1">The sequence shown here is derived from an EMBL/GenBank/DDBJ whole genome shotgun (WGS) entry which is preliminary data.</text>
</comment>
<keyword evidence="2" id="KW-1185">Reference proteome</keyword>
<reference evidence="1 2" key="1">
    <citation type="submission" date="2020-08" db="EMBL/GenBank/DDBJ databases">
        <title>A Genomic Blueprint of the Chicken Gut Microbiome.</title>
        <authorList>
            <person name="Gilroy R."/>
            <person name="Ravi A."/>
            <person name="Getino M."/>
            <person name="Pursley I."/>
            <person name="Horton D.L."/>
            <person name="Alikhan N.-F."/>
            <person name="Baker D."/>
            <person name="Gharbi K."/>
            <person name="Hall N."/>
            <person name="Watson M."/>
            <person name="Adriaenssens E.M."/>
            <person name="Foster-Nyarko E."/>
            <person name="Jarju S."/>
            <person name="Secka A."/>
            <person name="Antonio M."/>
            <person name="Oren A."/>
            <person name="Chaudhuri R."/>
            <person name="La Ragione R.M."/>
            <person name="Hildebrand F."/>
            <person name="Pallen M.J."/>
        </authorList>
    </citation>
    <scope>NUCLEOTIDE SEQUENCE [LARGE SCALE GENOMIC DNA]</scope>
    <source>
        <strain evidence="1 2">Sa2CVA6</strain>
    </source>
</reference>
<name>A0ABR8SF36_9BURK</name>
<protein>
    <submittedName>
        <fullName evidence="1">Excisionase</fullName>
    </submittedName>
</protein>
<evidence type="ECO:0000313" key="1">
    <source>
        <dbReference type="EMBL" id="MBD7962103.1"/>
    </source>
</evidence>
<organism evidence="1 2">
    <name type="scientific">Comamonas avium</name>
    <dbReference type="NCBI Taxonomy" id="2762231"/>
    <lineage>
        <taxon>Bacteria</taxon>
        <taxon>Pseudomonadati</taxon>
        <taxon>Pseudomonadota</taxon>
        <taxon>Betaproteobacteria</taxon>
        <taxon>Burkholderiales</taxon>
        <taxon>Comamonadaceae</taxon>
        <taxon>Comamonas</taxon>
    </lineage>
</organism>
<dbReference type="EMBL" id="JACSQK010000009">
    <property type="protein sequence ID" value="MBD7962103.1"/>
    <property type="molecule type" value="Genomic_DNA"/>
</dbReference>
<dbReference type="RefSeq" id="WP_191724517.1">
    <property type="nucleotide sequence ID" value="NZ_JACSQK010000009.1"/>
</dbReference>
<sequence length="83" mass="9534">MTQIDTSQLKALTTVQAALSPEWVLAEKYEELTGVTCEAIRMRRKRGVWLDGKHTKVVLRRIYVNIKAADKWISEQVSIPHRA</sequence>
<proteinExistence type="predicted"/>
<dbReference type="Proteomes" id="UP000634919">
    <property type="component" value="Unassembled WGS sequence"/>
</dbReference>